<evidence type="ECO:0000256" key="1">
    <source>
        <dbReference type="ARBA" id="ARBA00004613"/>
    </source>
</evidence>
<evidence type="ECO:0000256" key="8">
    <source>
        <dbReference type="SAM" id="Coils"/>
    </source>
</evidence>
<feature type="disulfide bond" evidence="7">
    <location>
        <begin position="155"/>
        <end position="165"/>
    </location>
</feature>
<dbReference type="AlphaFoldDB" id="A0ABD0SCD0"/>
<feature type="disulfide bond" evidence="7">
    <location>
        <begin position="395"/>
        <end position="410"/>
    </location>
</feature>
<evidence type="ECO:0000256" key="5">
    <source>
        <dbReference type="ARBA" id="ARBA00023157"/>
    </source>
</evidence>
<comment type="subcellular location">
    <subcellularLocation>
        <location evidence="1">Secreted</location>
    </subcellularLocation>
</comment>
<feature type="domain" description="Pacifastin" evidence="9">
    <location>
        <begin position="139"/>
        <end position="173"/>
    </location>
</feature>
<keyword evidence="8" id="KW-0175">Coiled coil</keyword>
<keyword evidence="5 7" id="KW-1015">Disulfide bond</keyword>
<keyword evidence="3 7" id="KW-0646">Protease inhibitor</keyword>
<feature type="coiled-coil region" evidence="8">
    <location>
        <begin position="176"/>
        <end position="210"/>
    </location>
</feature>
<evidence type="ECO:0000256" key="4">
    <source>
        <dbReference type="ARBA" id="ARBA00022900"/>
    </source>
</evidence>
<feature type="disulfide bond" evidence="7">
    <location>
        <begin position="408"/>
        <end position="418"/>
    </location>
</feature>
<evidence type="ECO:0000256" key="6">
    <source>
        <dbReference type="ARBA" id="ARBA00029459"/>
    </source>
</evidence>
<evidence type="ECO:0000256" key="7">
    <source>
        <dbReference type="PROSITE-ProRule" id="PRU00776"/>
    </source>
</evidence>
<comment type="caution">
    <text evidence="7">Lacks conserved residue(s) required for the propagation of feature annotation.</text>
</comment>
<dbReference type="InterPro" id="IPR036201">
    <property type="entry name" value="Pacifastin_dom_sf"/>
</dbReference>
<evidence type="ECO:0000256" key="3">
    <source>
        <dbReference type="ARBA" id="ARBA00022690"/>
    </source>
</evidence>
<evidence type="ECO:0000313" key="10">
    <source>
        <dbReference type="EMBL" id="KAL0811705.1"/>
    </source>
</evidence>
<feature type="domain" description="Pacifastin" evidence="9">
    <location>
        <begin position="392"/>
        <end position="426"/>
    </location>
</feature>
<dbReference type="Proteomes" id="UP001549921">
    <property type="component" value="Unassembled WGS sequence"/>
</dbReference>
<keyword evidence="2" id="KW-0964">Secreted</keyword>
<dbReference type="SUPFAM" id="SSF57283">
    <property type="entry name" value="PMP inhibitors"/>
    <property type="match status" value="3"/>
</dbReference>
<evidence type="ECO:0000256" key="2">
    <source>
        <dbReference type="ARBA" id="ARBA00022525"/>
    </source>
</evidence>
<name>A0ABD0SCD0_LOXSC</name>
<dbReference type="EMBL" id="JBEDNZ010000023">
    <property type="protein sequence ID" value="KAL0811705.1"/>
    <property type="molecule type" value="Genomic_DNA"/>
</dbReference>
<evidence type="ECO:0000313" key="11">
    <source>
        <dbReference type="Proteomes" id="UP001549921"/>
    </source>
</evidence>
<comment type="caution">
    <text evidence="10">The sequence shown here is derived from an EMBL/GenBank/DDBJ whole genome shotgun (WGS) entry which is preliminary data.</text>
</comment>
<organism evidence="10 11">
    <name type="scientific">Loxostege sticticalis</name>
    <name type="common">Beet webworm moth</name>
    <dbReference type="NCBI Taxonomy" id="481309"/>
    <lineage>
        <taxon>Eukaryota</taxon>
        <taxon>Metazoa</taxon>
        <taxon>Ecdysozoa</taxon>
        <taxon>Arthropoda</taxon>
        <taxon>Hexapoda</taxon>
        <taxon>Insecta</taxon>
        <taxon>Pterygota</taxon>
        <taxon>Neoptera</taxon>
        <taxon>Endopterygota</taxon>
        <taxon>Lepidoptera</taxon>
        <taxon>Glossata</taxon>
        <taxon>Ditrysia</taxon>
        <taxon>Pyraloidea</taxon>
        <taxon>Crambidae</taxon>
        <taxon>Pyraustinae</taxon>
        <taxon>Loxostege</taxon>
    </lineage>
</organism>
<accession>A0ABD0SCD0</accession>
<evidence type="ECO:0000259" key="9">
    <source>
        <dbReference type="PROSITE" id="PS51446"/>
    </source>
</evidence>
<dbReference type="GO" id="GO:0005576">
    <property type="term" value="C:extracellular region"/>
    <property type="evidence" value="ECO:0007669"/>
    <property type="project" value="UniProtKB-SubCell"/>
</dbReference>
<comment type="similarity">
    <text evidence="6 7">Belongs to the protease inhibitor I19 family.</text>
</comment>
<feature type="site" description="Reactive bond" evidence="7">
    <location>
        <begin position="420"/>
        <end position="421"/>
    </location>
</feature>
<feature type="disulfide bond" evidence="7">
    <location>
        <begin position="152"/>
        <end position="170"/>
    </location>
</feature>
<gene>
    <name evidence="10" type="ORF">ABMA28_009149</name>
</gene>
<reference evidence="10 11" key="1">
    <citation type="submission" date="2024-06" db="EMBL/GenBank/DDBJ databases">
        <title>A chromosome-level genome assembly of beet webworm, Loxostege sticticalis.</title>
        <authorList>
            <person name="Zhang Y."/>
        </authorList>
    </citation>
    <scope>NUCLEOTIDE SEQUENCE [LARGE SCALE GENOMIC DNA]</scope>
    <source>
        <strain evidence="10">AQ028</strain>
        <tissue evidence="10">Male pupae</tissue>
    </source>
</reference>
<dbReference type="PROSITE" id="PS51446">
    <property type="entry name" value="PACIFASTIN"/>
    <property type="match status" value="2"/>
</dbReference>
<dbReference type="GO" id="GO:0004867">
    <property type="term" value="F:serine-type endopeptidase inhibitor activity"/>
    <property type="evidence" value="ECO:0007669"/>
    <property type="project" value="UniProtKB-UniRule"/>
</dbReference>
<dbReference type="Pfam" id="PF05375">
    <property type="entry name" value="Pacifastin_I"/>
    <property type="match status" value="2"/>
</dbReference>
<protein>
    <recommendedName>
        <fullName evidence="9">Pacifastin domain-containing protein</fullName>
    </recommendedName>
</protein>
<feature type="disulfide bond" evidence="7">
    <location>
        <begin position="142"/>
        <end position="157"/>
    </location>
</feature>
<feature type="disulfide bond" evidence="7">
    <location>
        <begin position="405"/>
        <end position="423"/>
    </location>
</feature>
<sequence length="444" mass="50866">MSVIRALTIVFYQFVSNHYCLAPRERCIPTAVAYGPCHVCVCGVDGVYYCRAHACEEVSEECDPYRTYREEAAFCTCSQYGHWISNNCREKFRSMIPNQILPFQKVKTNIKCTPNSTYLLDSTSIRRFVHEELPEIPEGAPCFPGKIYRKECNTCRCTSANSLICTKMSCLSKKDMDRVKETVKQQKKIEKQKKEEKERIKIKAEKAKMQSRWVQELPEGECVPGKLYEKDCRGCYCYLNKTALCVKQKNTCDKNFYPESADAIRPILSEKDFYALPSLPHIAAKCVPGKAYRVDCNSCVCLINHSLMCDLAMCLSYEDMLRTEAERSLDKNCTKGKKVESPDECVKCSCSKDGKTKCEVVPGCQTGEETRRRIHGGNDKKKPKLALHFNDKDKCVGGTIYKLHCNRCFCQQDGTMRCTQKTCLTYAQALMIQKHRLYLQRHNL</sequence>
<proteinExistence type="inferred from homology"/>
<dbReference type="InterPro" id="IPR008037">
    <property type="entry name" value="Pacifastin_dom"/>
</dbReference>
<keyword evidence="4 7" id="KW-0722">Serine protease inhibitor</keyword>